<keyword evidence="4" id="KW-0624">Polysaccharide degradation</keyword>
<dbReference type="GO" id="GO:0045493">
    <property type="term" value="P:xylan catabolic process"/>
    <property type="evidence" value="ECO:0007669"/>
    <property type="project" value="UniProtKB-KW"/>
</dbReference>
<accession>A0A9W6HVY6</accession>
<dbReference type="EMBL" id="BSEV01000001">
    <property type="protein sequence ID" value="GLK07038.1"/>
    <property type="molecule type" value="Genomic_DNA"/>
</dbReference>
<name>A0A9W6HVY6_9ACTN</name>
<dbReference type="InterPro" id="IPR002509">
    <property type="entry name" value="NODB_dom"/>
</dbReference>
<keyword evidence="4" id="KW-0119">Carbohydrate metabolism</keyword>
<dbReference type="InterPro" id="IPR011330">
    <property type="entry name" value="Glyco_hydro/deAcase_b/a-brl"/>
</dbReference>
<dbReference type="GO" id="GO:0016810">
    <property type="term" value="F:hydrolase activity, acting on carbon-nitrogen (but not peptide) bonds"/>
    <property type="evidence" value="ECO:0007669"/>
    <property type="project" value="InterPro"/>
</dbReference>
<reference evidence="4" key="1">
    <citation type="journal article" date="2014" name="Int. J. Syst. Evol. Microbiol.">
        <title>Complete genome sequence of Corynebacterium casei LMG S-19264T (=DSM 44701T), isolated from a smear-ripened cheese.</title>
        <authorList>
            <consortium name="US DOE Joint Genome Institute (JGI-PGF)"/>
            <person name="Walter F."/>
            <person name="Albersmeier A."/>
            <person name="Kalinowski J."/>
            <person name="Ruckert C."/>
        </authorList>
    </citation>
    <scope>NUCLEOTIDE SEQUENCE</scope>
    <source>
        <strain evidence="4">VKM Ac-2007</strain>
    </source>
</reference>
<protein>
    <submittedName>
        <fullName evidence="4">Xylanase</fullName>
    </submittedName>
</protein>
<feature type="domain" description="NodB homology" evidence="3">
    <location>
        <begin position="127"/>
        <end position="256"/>
    </location>
</feature>
<comment type="caution">
    <text evidence="4">The sequence shown here is derived from an EMBL/GenBank/DDBJ whole genome shotgun (WGS) entry which is preliminary data.</text>
</comment>
<keyword evidence="4" id="KW-0378">Hydrolase</keyword>
<dbReference type="Gene3D" id="3.20.20.370">
    <property type="entry name" value="Glycoside hydrolase/deacetylase"/>
    <property type="match status" value="1"/>
</dbReference>
<evidence type="ECO:0000256" key="2">
    <source>
        <dbReference type="SAM" id="SignalP"/>
    </source>
</evidence>
<feature type="signal peptide" evidence="2">
    <location>
        <begin position="1"/>
        <end position="21"/>
    </location>
</feature>
<proteinExistence type="predicted"/>
<evidence type="ECO:0000313" key="4">
    <source>
        <dbReference type="EMBL" id="GLK07038.1"/>
    </source>
</evidence>
<keyword evidence="4" id="KW-0326">Glycosidase</keyword>
<reference evidence="4" key="2">
    <citation type="submission" date="2023-01" db="EMBL/GenBank/DDBJ databases">
        <authorList>
            <person name="Sun Q."/>
            <person name="Evtushenko L."/>
        </authorList>
    </citation>
    <scope>NUCLEOTIDE SEQUENCE</scope>
    <source>
        <strain evidence="4">VKM Ac-2007</strain>
    </source>
</reference>
<gene>
    <name evidence="4" type="ORF">GCM10017600_04430</name>
</gene>
<dbReference type="RefSeq" id="WP_271215612.1">
    <property type="nucleotide sequence ID" value="NZ_BAAAVD010000006.1"/>
</dbReference>
<feature type="chain" id="PRO_5040778356" evidence="2">
    <location>
        <begin position="22"/>
        <end position="357"/>
    </location>
</feature>
<dbReference type="Pfam" id="PF01522">
    <property type="entry name" value="Polysacc_deac_1"/>
    <property type="match status" value="1"/>
</dbReference>
<evidence type="ECO:0000256" key="1">
    <source>
        <dbReference type="ARBA" id="ARBA00022729"/>
    </source>
</evidence>
<keyword evidence="5" id="KW-1185">Reference proteome</keyword>
<keyword evidence="1 2" id="KW-0732">Signal</keyword>
<dbReference type="AlphaFoldDB" id="A0A9W6HVY6"/>
<dbReference type="InterPro" id="IPR051398">
    <property type="entry name" value="Polysacch_Deacetylase"/>
</dbReference>
<evidence type="ECO:0000313" key="5">
    <source>
        <dbReference type="Proteomes" id="UP001143474"/>
    </source>
</evidence>
<dbReference type="SUPFAM" id="SSF88713">
    <property type="entry name" value="Glycoside hydrolase/deacetylase"/>
    <property type="match status" value="1"/>
</dbReference>
<dbReference type="GO" id="GO:0016798">
    <property type="term" value="F:hydrolase activity, acting on glycosyl bonds"/>
    <property type="evidence" value="ECO:0007669"/>
    <property type="project" value="UniProtKB-KW"/>
</dbReference>
<organism evidence="4 5">
    <name type="scientific">Streptosporangium carneum</name>
    <dbReference type="NCBI Taxonomy" id="47481"/>
    <lineage>
        <taxon>Bacteria</taxon>
        <taxon>Bacillati</taxon>
        <taxon>Actinomycetota</taxon>
        <taxon>Actinomycetes</taxon>
        <taxon>Streptosporangiales</taxon>
        <taxon>Streptosporangiaceae</taxon>
        <taxon>Streptosporangium</taxon>
    </lineage>
</organism>
<dbReference type="PANTHER" id="PTHR34216">
    <property type="match status" value="1"/>
</dbReference>
<evidence type="ECO:0000259" key="3">
    <source>
        <dbReference type="Pfam" id="PF01522"/>
    </source>
</evidence>
<keyword evidence="4" id="KW-0858">Xylan degradation</keyword>
<dbReference type="PROSITE" id="PS51257">
    <property type="entry name" value="PROKAR_LIPOPROTEIN"/>
    <property type="match status" value="1"/>
</dbReference>
<dbReference type="PANTHER" id="PTHR34216:SF11">
    <property type="entry name" value="CHITOOLIGOSACCHARIDE DEACETYLASE"/>
    <property type="match status" value="1"/>
</dbReference>
<dbReference type="Proteomes" id="UP001143474">
    <property type="component" value="Unassembled WGS sequence"/>
</dbReference>
<sequence>MSRLRGICIVVTTAATGAALAGCMGQEEAGDKDPAAVAAAAKASAASAEARKAASTKSRTAAAAQVHANELGQIPVLMYHRVIDKPTTQDDRTPQQFRTELERLAKENYVPITAAEYVTGRIDIPAGRHPVVLTFDDSSPSQLDLDGMGTPKPGTAVAILQDVAKRHPGFRPVATLYVTRDMFGKATPEEQAQMLTWLRDKGFDIGNHTKDHLSLGGKSQAQVAAEVAAGHRLITGLIASAPITLALPYGNQPSTKEWGLKGSSEGVSYDYGGVFLAGYTPAESPFSKKFNPVGIPRIRSMDKTGDCAKFCSTAWLDWLQAHSDERYTSDGDVKTVAFPKFKAPFVTKRFSDRSLPY</sequence>